<protein>
    <recommendedName>
        <fullName evidence="4">Glycosyltransferase 2-like domain-containing protein</fullName>
    </recommendedName>
</protein>
<keyword evidence="6" id="KW-1185">Reference proteome</keyword>
<accession>A0AAC9I578</accession>
<feature type="domain" description="Glycosyltransferase 2-like" evidence="4">
    <location>
        <begin position="6"/>
        <end position="119"/>
    </location>
</feature>
<dbReference type="KEGG" id="fgl:EM308_00650"/>
<dbReference type="AlphaFoldDB" id="A0AAC9I578"/>
<dbReference type="PANTHER" id="PTHR43179">
    <property type="entry name" value="RHAMNOSYLTRANSFERASE WBBL"/>
    <property type="match status" value="1"/>
</dbReference>
<comment type="similarity">
    <text evidence="1">Belongs to the glycosyltransferase 2 family.</text>
</comment>
<dbReference type="CDD" id="cd04186">
    <property type="entry name" value="GT_2_like_c"/>
    <property type="match status" value="1"/>
</dbReference>
<evidence type="ECO:0000256" key="2">
    <source>
        <dbReference type="ARBA" id="ARBA00022676"/>
    </source>
</evidence>
<proteinExistence type="inferred from homology"/>
<evidence type="ECO:0000256" key="3">
    <source>
        <dbReference type="ARBA" id="ARBA00022679"/>
    </source>
</evidence>
<dbReference type="GO" id="GO:0016757">
    <property type="term" value="F:glycosyltransferase activity"/>
    <property type="evidence" value="ECO:0007669"/>
    <property type="project" value="UniProtKB-KW"/>
</dbReference>
<evidence type="ECO:0000313" key="5">
    <source>
        <dbReference type="EMBL" id="AOW08132.1"/>
    </source>
</evidence>
<evidence type="ECO:0000259" key="4">
    <source>
        <dbReference type="Pfam" id="PF00535"/>
    </source>
</evidence>
<dbReference type="Pfam" id="PF00535">
    <property type="entry name" value="Glycos_transf_2"/>
    <property type="match status" value="1"/>
</dbReference>
<evidence type="ECO:0000256" key="1">
    <source>
        <dbReference type="ARBA" id="ARBA00006739"/>
    </source>
</evidence>
<gene>
    <name evidence="5" type="ORF">EM308_00650</name>
</gene>
<dbReference type="RefSeq" id="WP_070261764.1">
    <property type="nucleotide sequence ID" value="NZ_CP017479.1"/>
</dbReference>
<name>A0AAC9I578_9FLAO</name>
<dbReference type="PANTHER" id="PTHR43179:SF12">
    <property type="entry name" value="GALACTOFURANOSYLTRANSFERASE GLFT2"/>
    <property type="match status" value="1"/>
</dbReference>
<reference evidence="5 6" key="1">
    <citation type="submission" date="2016-10" db="EMBL/GenBank/DDBJ databases">
        <title>Flavobacterium gilvum sp. nov., isolated from stream water.</title>
        <authorList>
            <person name="Shin S.-K."/>
            <person name="Cho Y.-J."/>
            <person name="Yi H."/>
        </authorList>
    </citation>
    <scope>NUCLEOTIDE SEQUENCE [LARGE SCALE GENOMIC DNA]</scope>
    <source>
        <strain evidence="5 6">EM1308</strain>
    </source>
</reference>
<keyword evidence="2" id="KW-0328">Glycosyltransferase</keyword>
<organism evidence="5 6">
    <name type="scientific">Flavobacterium gilvum</name>
    <dbReference type="NCBI Taxonomy" id="1492737"/>
    <lineage>
        <taxon>Bacteria</taxon>
        <taxon>Pseudomonadati</taxon>
        <taxon>Bacteroidota</taxon>
        <taxon>Flavobacteriia</taxon>
        <taxon>Flavobacteriales</taxon>
        <taxon>Flavobacteriaceae</taxon>
        <taxon>Flavobacterium</taxon>
    </lineage>
</organism>
<evidence type="ECO:0000313" key="6">
    <source>
        <dbReference type="Proteomes" id="UP000175968"/>
    </source>
</evidence>
<dbReference type="InterPro" id="IPR001173">
    <property type="entry name" value="Glyco_trans_2-like"/>
</dbReference>
<dbReference type="Gene3D" id="3.90.550.10">
    <property type="entry name" value="Spore Coat Polysaccharide Biosynthesis Protein SpsA, Chain A"/>
    <property type="match status" value="1"/>
</dbReference>
<keyword evidence="3" id="KW-0808">Transferase</keyword>
<dbReference type="EMBL" id="CP017479">
    <property type="protein sequence ID" value="AOW08132.1"/>
    <property type="molecule type" value="Genomic_DNA"/>
</dbReference>
<sequence length="313" mass="36624">MSKVYVVIVTYNGMNWIKECLNSVLNSSIPVEIIVVDNNSTDGTKDFITRNFSEIIFFSQNENLGFGKANNIGMSYAFKQNADFVFLLNQDAFVNENTIENLVRTAQKNPEYGILSPIQLDYSGKLLETYFFRFMGEDDSRSFYSDFVLGNQLKEIYDINFVQAAAWLLPITVLKKNGGFDPLFYHYGEDNNYCQRLLYHNMKIGIVPDTFVRHDSHKPKSEQVKLFSEKFFNIYKKEIAVKYANINIVFETKTIISEREKIYKKILYNFFKLDLKKALGFFKQLRKLNEMRELIVISRNKNVQINPNYLDLE</sequence>
<dbReference type="InterPro" id="IPR029044">
    <property type="entry name" value="Nucleotide-diphossugar_trans"/>
</dbReference>
<dbReference type="Proteomes" id="UP000175968">
    <property type="component" value="Chromosome"/>
</dbReference>
<dbReference type="SUPFAM" id="SSF53448">
    <property type="entry name" value="Nucleotide-diphospho-sugar transferases"/>
    <property type="match status" value="1"/>
</dbReference>